<comment type="caution">
    <text evidence="2">The sequence shown here is derived from an EMBL/GenBank/DDBJ whole genome shotgun (WGS) entry which is preliminary data.</text>
</comment>
<dbReference type="RefSeq" id="WP_131852486.1">
    <property type="nucleotide sequence ID" value="NZ_SKFH01000020.1"/>
</dbReference>
<keyword evidence="1" id="KW-0732">Signal</keyword>
<dbReference type="AlphaFoldDB" id="A0A4R4DZ48"/>
<organism evidence="2 3">
    <name type="scientific">Flaviaesturariibacter aridisoli</name>
    <dbReference type="NCBI Taxonomy" id="2545761"/>
    <lineage>
        <taxon>Bacteria</taxon>
        <taxon>Pseudomonadati</taxon>
        <taxon>Bacteroidota</taxon>
        <taxon>Chitinophagia</taxon>
        <taxon>Chitinophagales</taxon>
        <taxon>Chitinophagaceae</taxon>
        <taxon>Flaviaestuariibacter</taxon>
    </lineage>
</organism>
<evidence type="ECO:0000256" key="1">
    <source>
        <dbReference type="SAM" id="SignalP"/>
    </source>
</evidence>
<accession>A0A4R4DZ48</accession>
<gene>
    <name evidence="2" type="ORF">E0486_12320</name>
</gene>
<protein>
    <submittedName>
        <fullName evidence="2">Uncharacterized protein</fullName>
    </submittedName>
</protein>
<proteinExistence type="predicted"/>
<evidence type="ECO:0000313" key="3">
    <source>
        <dbReference type="Proteomes" id="UP000295164"/>
    </source>
</evidence>
<feature type="chain" id="PRO_5020206178" evidence="1">
    <location>
        <begin position="34"/>
        <end position="139"/>
    </location>
</feature>
<reference evidence="2 3" key="1">
    <citation type="submission" date="2019-03" db="EMBL/GenBank/DDBJ databases">
        <authorList>
            <person name="Kim M.K.M."/>
        </authorList>
    </citation>
    <scope>NUCLEOTIDE SEQUENCE [LARGE SCALE GENOMIC DNA]</scope>
    <source>
        <strain evidence="2 3">17J68-15</strain>
    </source>
</reference>
<evidence type="ECO:0000313" key="2">
    <source>
        <dbReference type="EMBL" id="TCZ69607.1"/>
    </source>
</evidence>
<sequence>MKKHIQSSKFARTTLFLAALLSATLSLPAQVIAQGPEDGGTPDVSIIPVTSPDGRPTFQVRIDKRDQEAMELSIADTEGEVLFSETIRGAHYDRFFLIDIPSPNVKLVLRLGARKGTRKQTYEIDTQLQQSTHVAVASR</sequence>
<name>A0A4R4DZ48_9BACT</name>
<feature type="signal peptide" evidence="1">
    <location>
        <begin position="1"/>
        <end position="33"/>
    </location>
</feature>
<dbReference type="EMBL" id="SKFH01000020">
    <property type="protein sequence ID" value="TCZ69607.1"/>
    <property type="molecule type" value="Genomic_DNA"/>
</dbReference>
<keyword evidence="3" id="KW-1185">Reference proteome</keyword>
<dbReference type="Proteomes" id="UP000295164">
    <property type="component" value="Unassembled WGS sequence"/>
</dbReference>